<accession>A0AAV1U8I2</accession>
<reference evidence="1" key="1">
    <citation type="submission" date="2024-01" db="EMBL/GenBank/DDBJ databases">
        <authorList>
            <person name="Webb A."/>
        </authorList>
    </citation>
    <scope>NUCLEOTIDE SEQUENCE</scope>
    <source>
        <strain evidence="1">Pm1</strain>
    </source>
</reference>
<evidence type="ECO:0000313" key="2">
    <source>
        <dbReference type="Proteomes" id="UP001162060"/>
    </source>
</evidence>
<gene>
    <name evidence="1" type="ORF">PM001_LOCUS14579</name>
</gene>
<sequence>MAGSLIRMSSGCDWRKARWMVELLGWIQLEFD</sequence>
<organism evidence="1 2">
    <name type="scientific">Peronospora matthiolae</name>
    <dbReference type="NCBI Taxonomy" id="2874970"/>
    <lineage>
        <taxon>Eukaryota</taxon>
        <taxon>Sar</taxon>
        <taxon>Stramenopiles</taxon>
        <taxon>Oomycota</taxon>
        <taxon>Peronosporomycetes</taxon>
        <taxon>Peronosporales</taxon>
        <taxon>Peronosporaceae</taxon>
        <taxon>Peronospora</taxon>
    </lineage>
</organism>
<dbReference type="AlphaFoldDB" id="A0AAV1U8I2"/>
<proteinExistence type="predicted"/>
<dbReference type="Proteomes" id="UP001162060">
    <property type="component" value="Unassembled WGS sequence"/>
</dbReference>
<protein>
    <submittedName>
        <fullName evidence="1">Uncharacterized protein</fullName>
    </submittedName>
</protein>
<name>A0AAV1U8I2_9STRA</name>
<comment type="caution">
    <text evidence="1">The sequence shown here is derived from an EMBL/GenBank/DDBJ whole genome shotgun (WGS) entry which is preliminary data.</text>
</comment>
<dbReference type="EMBL" id="CAKLBY020000153">
    <property type="protein sequence ID" value="CAK7929429.1"/>
    <property type="molecule type" value="Genomic_DNA"/>
</dbReference>
<evidence type="ECO:0000313" key="1">
    <source>
        <dbReference type="EMBL" id="CAK7929429.1"/>
    </source>
</evidence>